<evidence type="ECO:0000256" key="4">
    <source>
        <dbReference type="ARBA" id="ARBA00023136"/>
    </source>
</evidence>
<evidence type="ECO:0000256" key="1">
    <source>
        <dbReference type="ARBA" id="ARBA00004141"/>
    </source>
</evidence>
<evidence type="ECO:0000256" key="2">
    <source>
        <dbReference type="ARBA" id="ARBA00022692"/>
    </source>
</evidence>
<evidence type="ECO:0000256" key="3">
    <source>
        <dbReference type="ARBA" id="ARBA00022989"/>
    </source>
</evidence>
<dbReference type="EMBL" id="AEJM01000037">
    <property type="protein sequence ID" value="EGY32837.1"/>
    <property type="molecule type" value="Genomic_DNA"/>
</dbReference>
<dbReference type="PATRIC" id="fig|907488.3.peg.1822"/>
<organism evidence="6 7">
    <name type="scientific">Aggregatibacter actinomycetemcomitans serotype e str. SC1083</name>
    <dbReference type="NCBI Taxonomy" id="907488"/>
    <lineage>
        <taxon>Bacteria</taxon>
        <taxon>Pseudomonadati</taxon>
        <taxon>Pseudomonadota</taxon>
        <taxon>Gammaproteobacteria</taxon>
        <taxon>Pasteurellales</taxon>
        <taxon>Pasteurellaceae</taxon>
        <taxon>Aggregatibacter</taxon>
    </lineage>
</organism>
<feature type="transmembrane region" description="Helical" evidence="5">
    <location>
        <begin position="79"/>
        <end position="98"/>
    </location>
</feature>
<feature type="transmembrane region" description="Helical" evidence="5">
    <location>
        <begin position="105"/>
        <end position="126"/>
    </location>
</feature>
<protein>
    <recommendedName>
        <fullName evidence="8">Conjugal transfer protein TrbL</fullName>
    </recommendedName>
</protein>
<proteinExistence type="predicted"/>
<keyword evidence="4 5" id="KW-0472">Membrane</keyword>
<dbReference type="AlphaFoldDB" id="G4AAI0"/>
<feature type="transmembrane region" description="Helical" evidence="5">
    <location>
        <begin position="171"/>
        <end position="190"/>
    </location>
</feature>
<evidence type="ECO:0000313" key="7">
    <source>
        <dbReference type="Proteomes" id="UP000005508"/>
    </source>
</evidence>
<gene>
    <name evidence="6" type="ORF">SC1083_1853</name>
</gene>
<feature type="transmembrane region" description="Helical" evidence="5">
    <location>
        <begin position="132"/>
        <end position="159"/>
    </location>
</feature>
<dbReference type="Pfam" id="PF04610">
    <property type="entry name" value="TrbL"/>
    <property type="match status" value="1"/>
</dbReference>
<sequence length="269" mass="29082">MILAGKVQAPVSEMIWKCISLSVIMSFLKGDMLNMAKEAVKSLSELGGVSGLSVLDKFYEDIFSLSNEVYDAESNPAAIFLWLIIWIGFILACVPFVLSILISKVTLYFLLGLAPIYIFCLMWGWLKDSFASYLSALITNAINLFAITLVYSLLISSLLEKMTIQESTGKSPFFVAISTLVLGVVSGYLIRHIYSVISGISRVSVERVGASIGQAVNASKSARDTASNLTSPSSGAMAKSQVAAAASQIQTQKELQQVARQLNKVLDGK</sequence>
<reference evidence="6 7" key="1">
    <citation type="submission" date="2010-10" db="EMBL/GenBank/DDBJ databases">
        <authorList>
            <person name="Chen C."/>
            <person name="Kittichotirat W."/>
            <person name="Asikainen S."/>
            <person name="Bumgarner R."/>
        </authorList>
    </citation>
    <scope>NUCLEOTIDE SEQUENCE [LARGE SCALE GENOMIC DNA]</scope>
    <source>
        <strain evidence="6 7">SC1083</strain>
    </source>
</reference>
<comment type="caution">
    <text evidence="6">The sequence shown here is derived from an EMBL/GenBank/DDBJ whole genome shotgun (WGS) entry which is preliminary data.</text>
</comment>
<dbReference type="GO" id="GO:0016020">
    <property type="term" value="C:membrane"/>
    <property type="evidence" value="ECO:0007669"/>
    <property type="project" value="UniProtKB-SubCell"/>
</dbReference>
<dbReference type="InterPro" id="IPR007688">
    <property type="entry name" value="Conjugal_tfr_TrbL/VirB6"/>
</dbReference>
<accession>G4AAI0</accession>
<comment type="subcellular location">
    <subcellularLocation>
        <location evidence="1">Membrane</location>
        <topology evidence="1">Multi-pass membrane protein</topology>
    </subcellularLocation>
</comment>
<keyword evidence="2 5" id="KW-0812">Transmembrane</keyword>
<evidence type="ECO:0000256" key="5">
    <source>
        <dbReference type="SAM" id="Phobius"/>
    </source>
</evidence>
<keyword evidence="3 5" id="KW-1133">Transmembrane helix</keyword>
<evidence type="ECO:0000313" key="6">
    <source>
        <dbReference type="EMBL" id="EGY32837.1"/>
    </source>
</evidence>
<evidence type="ECO:0008006" key="8">
    <source>
        <dbReference type="Google" id="ProtNLM"/>
    </source>
</evidence>
<dbReference type="Proteomes" id="UP000005508">
    <property type="component" value="Unassembled WGS sequence"/>
</dbReference>
<dbReference type="GO" id="GO:0030255">
    <property type="term" value="P:protein secretion by the type IV secretion system"/>
    <property type="evidence" value="ECO:0007669"/>
    <property type="project" value="InterPro"/>
</dbReference>
<name>G4AAI0_AGGAC</name>